<feature type="binding site" evidence="5">
    <location>
        <position position="377"/>
    </location>
    <ligand>
        <name>Zn(2+)</name>
        <dbReference type="ChEBI" id="CHEBI:29105"/>
        <label>2</label>
    </ligand>
</feature>
<evidence type="ECO:0000256" key="4">
    <source>
        <dbReference type="PIRSR" id="PIRSR623088-2"/>
    </source>
</evidence>
<feature type="transmembrane region" description="Helical" evidence="8">
    <location>
        <begin position="6"/>
        <end position="23"/>
    </location>
</feature>
<dbReference type="OrthoDB" id="342865at2759"/>
<feature type="binding site" evidence="5">
    <location>
        <position position="377"/>
    </location>
    <ligand>
        <name>Zn(2+)</name>
        <dbReference type="ChEBI" id="CHEBI:29105"/>
        <label>1</label>
    </ligand>
</feature>
<dbReference type="Gene3D" id="1.10.1300.10">
    <property type="entry name" value="3'5'-cyclic nucleotide phosphodiesterase, catalytic domain"/>
    <property type="match status" value="1"/>
</dbReference>
<feature type="compositionally biased region" description="Gly residues" evidence="7">
    <location>
        <begin position="694"/>
        <end position="704"/>
    </location>
</feature>
<comment type="similarity">
    <text evidence="6">Belongs to the cyclic nucleotide phosphodiesterase family.</text>
</comment>
<sequence>MNGFVSPFLILGGILCLMGSAALATGRLGLGSRQITVVTCFSLQLVIMAALTLQASKPFPSLDTWMVPFFGELLMSLLAPGPALMLPFATANSLLLRVWPSAERDLTGDVLVIVGGLIAVYNAYVQDYTARQTFSYLPIEGTASLEFLDNPTDRSPTTVMRTALEMLLEKLSVLERRYERNSEVLSVVKYARTAVDKGAKTLFQLDLSSMCFSDSSSNEGQGKSDVRRYVEDLTSGQKPAARVVHSPGLMDRTLLGVGLQTGIEIQKLMASENVIGVWALDVFDLDVASRHHPLSTIVMGINQRYDMITHLGLDRRKFTRLVSKIESLYVPSNAYHNALHAADVTNSAFYFALAANWLELIQPLEMVAFVLACACHDVGHPGKNNAYMVSSQQALAVRYNDKSVLENYHAATTFEVMKEADCNALDRLQKDEYRTARLIVVEMILETDMKRHFEFVATFRAHFAKFLSSRSSTLLADDSPCRQGGRGPNDSGARAELLRNWEDRFQLYKMMLKCADLGHAGKPRELHEKWSRAIIEEFFKQGDCEKAEGLPVSPLCDRDTLVFEKSQVDFINCICIPMYTAFADVLDCPRIDQDVLRQARQNESYWQWSSLCQESKKFRVVSPKLETRTPRSQQSPSSSNPSSATNTPGTSRRTPAHGLESQLKMSKKEQDDQHNSILESIRKKAESHHKAQHGAGGGGGGGSLGLQSPNRSLRTSGRKSLPTLPEDSEEAMSQKSGASGDKEHGGKDHDDTPATRERVAGLQRFFAK</sequence>
<dbReference type="InterPro" id="IPR003607">
    <property type="entry name" value="HD/PDEase_dom"/>
</dbReference>
<evidence type="ECO:0000313" key="11">
    <source>
        <dbReference type="Proteomes" id="UP000041254"/>
    </source>
</evidence>
<feature type="compositionally biased region" description="Low complexity" evidence="7">
    <location>
        <begin position="630"/>
        <end position="651"/>
    </location>
</feature>
<feature type="binding site" evidence="5">
    <location>
        <position position="340"/>
    </location>
    <ligand>
        <name>Zn(2+)</name>
        <dbReference type="ChEBI" id="CHEBI:29105"/>
        <label>1</label>
    </ligand>
</feature>
<keyword evidence="8" id="KW-0472">Membrane</keyword>
<dbReference type="GO" id="GO:0046872">
    <property type="term" value="F:metal ion binding"/>
    <property type="evidence" value="ECO:0007669"/>
    <property type="project" value="UniProtKB-KW"/>
</dbReference>
<dbReference type="PROSITE" id="PS51845">
    <property type="entry name" value="PDEASE_I_2"/>
    <property type="match status" value="1"/>
</dbReference>
<dbReference type="GO" id="GO:0004114">
    <property type="term" value="F:3',5'-cyclic-nucleotide phosphodiesterase activity"/>
    <property type="evidence" value="ECO:0007669"/>
    <property type="project" value="InterPro"/>
</dbReference>
<evidence type="ECO:0000256" key="2">
    <source>
        <dbReference type="ARBA" id="ARBA00022801"/>
    </source>
</evidence>
<evidence type="ECO:0000256" key="1">
    <source>
        <dbReference type="ARBA" id="ARBA00022723"/>
    </source>
</evidence>
<comment type="cofactor">
    <cofactor evidence="6">
        <name>a divalent metal cation</name>
        <dbReference type="ChEBI" id="CHEBI:60240"/>
    </cofactor>
    <text evidence="6">Binds 2 divalent metal cations per subunit. Site 1 may preferentially bind zinc ions, while site 2 has a preference for magnesium and/or manganese ions.</text>
</comment>
<feature type="transmembrane region" description="Helical" evidence="8">
    <location>
        <begin position="73"/>
        <end position="94"/>
    </location>
</feature>
<feature type="binding site" evidence="4">
    <location>
        <position position="377"/>
    </location>
    <ligand>
        <name>AMP</name>
        <dbReference type="ChEBI" id="CHEBI:456215"/>
    </ligand>
</feature>
<evidence type="ECO:0000259" key="9">
    <source>
        <dbReference type="PROSITE" id="PS51845"/>
    </source>
</evidence>
<evidence type="ECO:0000256" key="7">
    <source>
        <dbReference type="SAM" id="MobiDB-lite"/>
    </source>
</evidence>
<feature type="active site" description="Proton donor" evidence="3">
    <location>
        <position position="336"/>
    </location>
</feature>
<proteinExistence type="inferred from homology"/>
<dbReference type="InterPro" id="IPR023088">
    <property type="entry name" value="PDEase"/>
</dbReference>
<dbReference type="Proteomes" id="UP000041254">
    <property type="component" value="Unassembled WGS sequence"/>
</dbReference>
<evidence type="ECO:0000256" key="6">
    <source>
        <dbReference type="RuleBase" id="RU363067"/>
    </source>
</evidence>
<organism evidence="10 11">
    <name type="scientific">Vitrella brassicaformis (strain CCMP3155)</name>
    <dbReference type="NCBI Taxonomy" id="1169540"/>
    <lineage>
        <taxon>Eukaryota</taxon>
        <taxon>Sar</taxon>
        <taxon>Alveolata</taxon>
        <taxon>Colpodellida</taxon>
        <taxon>Vitrellaceae</taxon>
        <taxon>Vitrella</taxon>
    </lineage>
</organism>
<dbReference type="VEuPathDB" id="CryptoDB:Vbra_5056"/>
<feature type="region of interest" description="Disordered" evidence="7">
    <location>
        <begin position="623"/>
        <end position="768"/>
    </location>
</feature>
<keyword evidence="11" id="KW-1185">Reference proteome</keyword>
<dbReference type="InterPro" id="IPR036971">
    <property type="entry name" value="PDEase_catalytic_dom_sf"/>
</dbReference>
<evidence type="ECO:0000256" key="3">
    <source>
        <dbReference type="PIRSR" id="PIRSR623088-1"/>
    </source>
</evidence>
<evidence type="ECO:0000256" key="5">
    <source>
        <dbReference type="PIRSR" id="PIRSR623088-3"/>
    </source>
</evidence>
<keyword evidence="1 5" id="KW-0479">Metal-binding</keyword>
<gene>
    <name evidence="10" type="ORF">Vbra_5056</name>
</gene>
<dbReference type="EMBL" id="CDMY01000253">
    <property type="protein sequence ID" value="CEL97085.1"/>
    <property type="molecule type" value="Genomic_DNA"/>
</dbReference>
<dbReference type="InterPro" id="IPR002073">
    <property type="entry name" value="PDEase_catalytic_dom"/>
</dbReference>
<feature type="compositionally biased region" description="Basic and acidic residues" evidence="7">
    <location>
        <begin position="666"/>
        <end position="684"/>
    </location>
</feature>
<dbReference type="GO" id="GO:0007165">
    <property type="term" value="P:signal transduction"/>
    <property type="evidence" value="ECO:0007669"/>
    <property type="project" value="InterPro"/>
</dbReference>
<feature type="binding site" evidence="4">
    <location>
        <position position="516"/>
    </location>
    <ligand>
        <name>AMP</name>
        <dbReference type="ChEBI" id="CHEBI:456215"/>
    </ligand>
</feature>
<dbReference type="SUPFAM" id="SSF109604">
    <property type="entry name" value="HD-domain/PDEase-like"/>
    <property type="match status" value="1"/>
</dbReference>
<keyword evidence="8" id="KW-1133">Transmembrane helix</keyword>
<feature type="binding site" evidence="5">
    <location>
        <position position="516"/>
    </location>
    <ligand>
        <name>Zn(2+)</name>
        <dbReference type="ChEBI" id="CHEBI:29105"/>
        <label>1</label>
    </ligand>
</feature>
<dbReference type="AlphaFoldDB" id="A0A0G4EKM2"/>
<evidence type="ECO:0000256" key="8">
    <source>
        <dbReference type="SAM" id="Phobius"/>
    </source>
</evidence>
<dbReference type="PRINTS" id="PR00387">
    <property type="entry name" value="PDIESTERASE1"/>
</dbReference>
<dbReference type="PANTHER" id="PTHR11347">
    <property type="entry name" value="CYCLIC NUCLEOTIDE PHOSPHODIESTERASE"/>
    <property type="match status" value="1"/>
</dbReference>
<feature type="domain" description="PDEase" evidence="9">
    <location>
        <begin position="242"/>
        <end position="613"/>
    </location>
</feature>
<feature type="binding site" evidence="4">
    <location>
        <begin position="336"/>
        <end position="340"/>
    </location>
    <ligand>
        <name>AMP</name>
        <dbReference type="ChEBI" id="CHEBI:456215"/>
    </ligand>
</feature>
<dbReference type="OMA" id="FINCICI"/>
<feature type="transmembrane region" description="Helical" evidence="8">
    <location>
        <begin position="106"/>
        <end position="124"/>
    </location>
</feature>
<feature type="binding site" evidence="4">
    <location>
        <position position="567"/>
    </location>
    <ligand>
        <name>AMP</name>
        <dbReference type="ChEBI" id="CHEBI:456215"/>
    </ligand>
</feature>
<keyword evidence="8" id="KW-0812">Transmembrane</keyword>
<dbReference type="STRING" id="1169540.A0A0G4EKM2"/>
<keyword evidence="2 6" id="KW-0378">Hydrolase</keyword>
<dbReference type="CDD" id="cd00077">
    <property type="entry name" value="HDc"/>
    <property type="match status" value="1"/>
</dbReference>
<accession>A0A0G4EKM2</accession>
<feature type="transmembrane region" description="Helical" evidence="8">
    <location>
        <begin position="35"/>
        <end position="53"/>
    </location>
</feature>
<reference evidence="10 11" key="1">
    <citation type="submission" date="2014-11" db="EMBL/GenBank/DDBJ databases">
        <authorList>
            <person name="Zhu J."/>
            <person name="Qi W."/>
            <person name="Song R."/>
        </authorList>
    </citation>
    <scope>NUCLEOTIDE SEQUENCE [LARGE SCALE GENOMIC DNA]</scope>
</reference>
<dbReference type="SMART" id="SM00471">
    <property type="entry name" value="HDc"/>
    <property type="match status" value="1"/>
</dbReference>
<feature type="binding site" evidence="5">
    <location>
        <position position="376"/>
    </location>
    <ligand>
        <name>Zn(2+)</name>
        <dbReference type="ChEBI" id="CHEBI:29105"/>
        <label>1</label>
    </ligand>
</feature>
<protein>
    <recommendedName>
        <fullName evidence="6">Phosphodiesterase</fullName>
        <ecNumber evidence="6">3.1.4.-</ecNumber>
    </recommendedName>
</protein>
<dbReference type="PROSITE" id="PS00126">
    <property type="entry name" value="PDEASE_I_1"/>
    <property type="match status" value="1"/>
</dbReference>
<dbReference type="PhylomeDB" id="A0A0G4EKM2"/>
<evidence type="ECO:0000313" key="10">
    <source>
        <dbReference type="EMBL" id="CEL97085.1"/>
    </source>
</evidence>
<dbReference type="InterPro" id="IPR023174">
    <property type="entry name" value="PDEase_CS"/>
</dbReference>
<name>A0A0G4EKM2_VITBC</name>
<dbReference type="InParanoid" id="A0A0G4EKM2"/>
<feature type="compositionally biased region" description="Basic and acidic residues" evidence="7">
    <location>
        <begin position="740"/>
        <end position="759"/>
    </location>
</feature>
<dbReference type="EC" id="3.1.4.-" evidence="6"/>
<dbReference type="Pfam" id="PF00233">
    <property type="entry name" value="PDEase_I"/>
    <property type="match status" value="1"/>
</dbReference>